<feature type="transmembrane region" description="Helical" evidence="3">
    <location>
        <begin position="74"/>
        <end position="93"/>
    </location>
</feature>
<sequence length="275" mass="30631">MFEARKKKAGIFYTAFQILGLIYVSTVRIARAQHGNALFAILISMSQALIFIGVFYLMFTFLGVGMAKIPGADFMLYLMTGIFLFLVHNKAVMSVMGAEGPQSPMMQHAPMNTAITISASALSCLYLQSLTIVVMLFVYHVGFAPVHFEEPLRVAAMLVVAWFSGCAVGLLFLGLKPWMPGLAGMLSQIYTRANMFTSGKMFVANSLPGWMIAMFDWNPLFHVIDQSRGFAFINYTPRHTSVSYPLYVSLALIVIGMLGEFYTRKYASLSWNARR</sequence>
<dbReference type="PANTHER" id="PTHR30413">
    <property type="entry name" value="INNER MEMBRANE TRANSPORT PERMEASE"/>
    <property type="match status" value="1"/>
</dbReference>
<comment type="caution">
    <text evidence="4">The sequence shown here is derived from an EMBL/GenBank/DDBJ whole genome shotgun (WGS) entry which is preliminary data.</text>
</comment>
<evidence type="ECO:0000256" key="3">
    <source>
        <dbReference type="SAM" id="Phobius"/>
    </source>
</evidence>
<keyword evidence="5" id="KW-1185">Reference proteome</keyword>
<protein>
    <submittedName>
        <fullName evidence="4">ABC transporter permease</fullName>
    </submittedName>
</protein>
<dbReference type="AlphaFoldDB" id="A0A8J7LW63"/>
<feature type="transmembrane region" description="Helical" evidence="3">
    <location>
        <begin position="154"/>
        <end position="175"/>
    </location>
</feature>
<keyword evidence="3" id="KW-0812">Transmembrane</keyword>
<name>A0A8J7LW63_9RHOB</name>
<feature type="transmembrane region" description="Helical" evidence="3">
    <location>
        <begin position="202"/>
        <end position="224"/>
    </location>
</feature>
<dbReference type="GO" id="GO:0015920">
    <property type="term" value="P:lipopolysaccharide transport"/>
    <property type="evidence" value="ECO:0007669"/>
    <property type="project" value="TreeGrafter"/>
</dbReference>
<evidence type="ECO:0000256" key="2">
    <source>
        <dbReference type="ARBA" id="ARBA00022448"/>
    </source>
</evidence>
<keyword evidence="3" id="KW-0472">Membrane</keyword>
<feature type="transmembrane region" description="Helical" evidence="3">
    <location>
        <begin position="12"/>
        <end position="30"/>
    </location>
</feature>
<evidence type="ECO:0000313" key="5">
    <source>
        <dbReference type="Proteomes" id="UP000640583"/>
    </source>
</evidence>
<evidence type="ECO:0000313" key="4">
    <source>
        <dbReference type="EMBL" id="MBI1493942.1"/>
    </source>
</evidence>
<feature type="transmembrane region" description="Helical" evidence="3">
    <location>
        <begin position="114"/>
        <end position="142"/>
    </location>
</feature>
<gene>
    <name evidence="4" type="ORF">H1D41_09875</name>
</gene>
<dbReference type="EMBL" id="JADCKQ010000006">
    <property type="protein sequence ID" value="MBI1493942.1"/>
    <property type="molecule type" value="Genomic_DNA"/>
</dbReference>
<comment type="similarity">
    <text evidence="1">Belongs to the ABC-2 integral membrane protein family.</text>
</comment>
<reference evidence="4" key="1">
    <citation type="submission" date="2020-10" db="EMBL/GenBank/DDBJ databases">
        <title>Paenihalocynthiibacter styelae gen. nov., sp. nov., isolated from stalked sea squirt Styela clava.</title>
        <authorList>
            <person name="Kim Y.-O."/>
            <person name="Yoon J.-H."/>
        </authorList>
    </citation>
    <scope>NUCLEOTIDE SEQUENCE</scope>
    <source>
        <strain evidence="4">MYP1-1</strain>
    </source>
</reference>
<dbReference type="PANTHER" id="PTHR30413:SF10">
    <property type="entry name" value="CAPSULE POLYSACCHARIDE EXPORT INNER-MEMBRANE PROTEIN CTRC"/>
    <property type="match status" value="1"/>
</dbReference>
<dbReference type="Proteomes" id="UP000640583">
    <property type="component" value="Unassembled WGS sequence"/>
</dbReference>
<keyword evidence="2" id="KW-0813">Transport</keyword>
<feature type="transmembrane region" description="Helical" evidence="3">
    <location>
        <begin position="37"/>
        <end position="62"/>
    </location>
</feature>
<feature type="transmembrane region" description="Helical" evidence="3">
    <location>
        <begin position="244"/>
        <end position="262"/>
    </location>
</feature>
<organism evidence="4 5">
    <name type="scientific">Halocynthiibacter styelae</name>
    <dbReference type="NCBI Taxonomy" id="2761955"/>
    <lineage>
        <taxon>Bacteria</taxon>
        <taxon>Pseudomonadati</taxon>
        <taxon>Pseudomonadota</taxon>
        <taxon>Alphaproteobacteria</taxon>
        <taxon>Rhodobacterales</taxon>
        <taxon>Paracoccaceae</taxon>
        <taxon>Halocynthiibacter</taxon>
    </lineage>
</organism>
<accession>A0A8J7LW63</accession>
<keyword evidence="3" id="KW-1133">Transmembrane helix</keyword>
<proteinExistence type="inferred from homology"/>
<evidence type="ECO:0000256" key="1">
    <source>
        <dbReference type="ARBA" id="ARBA00007783"/>
    </source>
</evidence>